<dbReference type="Gene3D" id="3.40.50.300">
    <property type="entry name" value="P-loop containing nucleotide triphosphate hydrolases"/>
    <property type="match status" value="1"/>
</dbReference>
<evidence type="ECO:0000313" key="3">
    <source>
        <dbReference type="Proteomes" id="UP000530320"/>
    </source>
</evidence>
<dbReference type="PANTHER" id="PTHR13696">
    <property type="entry name" value="P-LOOP CONTAINING NUCLEOSIDE TRIPHOSPHATE HYDROLASE"/>
    <property type="match status" value="1"/>
</dbReference>
<sequence>MASEAKTILIASVKGGTSKSTLSRCISVCAARAGFDVAGIDFDPQQTFSKWSAARHETKKVIPSVVDFPVIPMTLNKWRGAEDVVDEHQIVIIDTPPALENNADAFLGLAEMADIVLVPTGSTHDDISSNTPYLLSLKKAGIRSFVVFSRVNRQTKSFRQARQQIAKFARVLPVEIPVAEDMHIHNDGGLTAVDIKDARGSKDVELLWDLIKHEVDL</sequence>
<evidence type="ECO:0000259" key="1">
    <source>
        <dbReference type="Pfam" id="PF01656"/>
    </source>
</evidence>
<dbReference type="SUPFAM" id="SSF52540">
    <property type="entry name" value="P-loop containing nucleoside triphosphate hydrolases"/>
    <property type="match status" value="1"/>
</dbReference>
<accession>A0A7W4K3G2</accession>
<reference evidence="2 3" key="1">
    <citation type="submission" date="2020-04" db="EMBL/GenBank/DDBJ databases">
        <title>Description of novel Gluconacetobacter.</title>
        <authorList>
            <person name="Sombolestani A."/>
        </authorList>
    </citation>
    <scope>NUCLEOTIDE SEQUENCE [LARGE SCALE GENOMIC DNA]</scope>
    <source>
        <strain evidence="2 3">LMG 22058</strain>
    </source>
</reference>
<dbReference type="RefSeq" id="WP_183010592.1">
    <property type="nucleotide sequence ID" value="NZ_JABEQP010000026.1"/>
</dbReference>
<dbReference type="Proteomes" id="UP000530320">
    <property type="component" value="Unassembled WGS sequence"/>
</dbReference>
<gene>
    <name evidence="2" type="ORF">HLH44_19995</name>
</gene>
<feature type="domain" description="CobQ/CobB/MinD/ParA nucleotide binding" evidence="1">
    <location>
        <begin position="8"/>
        <end position="178"/>
    </location>
</feature>
<dbReference type="PANTHER" id="PTHR13696:SF96">
    <property type="entry name" value="COBQ_COBB_MIND_PARA NUCLEOTIDE BINDING DOMAIN-CONTAINING PROTEIN"/>
    <property type="match status" value="1"/>
</dbReference>
<dbReference type="CDD" id="cd02042">
    <property type="entry name" value="ParAB_family"/>
    <property type="match status" value="1"/>
</dbReference>
<dbReference type="InterPro" id="IPR050678">
    <property type="entry name" value="DNA_Partitioning_ATPase"/>
</dbReference>
<name>A0A7W4K3G2_9PROT</name>
<organism evidence="2 3">
    <name type="scientific">Gluconacetobacter dulcium</name>
    <dbReference type="NCBI Taxonomy" id="2729096"/>
    <lineage>
        <taxon>Bacteria</taxon>
        <taxon>Pseudomonadati</taxon>
        <taxon>Pseudomonadota</taxon>
        <taxon>Alphaproteobacteria</taxon>
        <taxon>Acetobacterales</taxon>
        <taxon>Acetobacteraceae</taxon>
        <taxon>Gluconacetobacter</taxon>
    </lineage>
</organism>
<dbReference type="AlphaFoldDB" id="A0A7W4K3G2"/>
<dbReference type="EMBL" id="JABEQP010000026">
    <property type="protein sequence ID" value="MBB2199681.1"/>
    <property type="molecule type" value="Genomic_DNA"/>
</dbReference>
<proteinExistence type="predicted"/>
<evidence type="ECO:0000313" key="2">
    <source>
        <dbReference type="EMBL" id="MBB2199681.1"/>
    </source>
</evidence>
<dbReference type="Pfam" id="PF01656">
    <property type="entry name" value="CbiA"/>
    <property type="match status" value="1"/>
</dbReference>
<dbReference type="InterPro" id="IPR027417">
    <property type="entry name" value="P-loop_NTPase"/>
</dbReference>
<comment type="caution">
    <text evidence="2">The sequence shown here is derived from an EMBL/GenBank/DDBJ whole genome shotgun (WGS) entry which is preliminary data.</text>
</comment>
<protein>
    <submittedName>
        <fullName evidence="2">ParA family protein</fullName>
    </submittedName>
</protein>
<dbReference type="InterPro" id="IPR002586">
    <property type="entry name" value="CobQ/CobB/MinD/ParA_Nub-bd_dom"/>
</dbReference>